<feature type="region of interest" description="Disordered" evidence="3">
    <location>
        <begin position="54"/>
        <end position="84"/>
    </location>
</feature>
<feature type="domain" description="PNT" evidence="4">
    <location>
        <begin position="122"/>
        <end position="208"/>
    </location>
</feature>
<dbReference type="GO" id="GO:0043565">
    <property type="term" value="F:sequence-specific DNA binding"/>
    <property type="evidence" value="ECO:0007669"/>
    <property type="project" value="InterPro"/>
</dbReference>
<accession>A0A336M975</accession>
<dbReference type="SUPFAM" id="SSF47769">
    <property type="entry name" value="SAM/Pointed domain"/>
    <property type="match status" value="1"/>
</dbReference>
<dbReference type="Gene3D" id="1.10.150.50">
    <property type="entry name" value="Transcription Factor, Ets-1"/>
    <property type="match status" value="1"/>
</dbReference>
<name>A0A336M975_CULSO</name>
<evidence type="ECO:0000313" key="5">
    <source>
        <dbReference type="EMBL" id="SSX26775.1"/>
    </source>
</evidence>
<protein>
    <submittedName>
        <fullName evidence="5">CSON013863 protein</fullName>
    </submittedName>
</protein>
<gene>
    <name evidence="5" type="primary">CSON013863</name>
</gene>
<evidence type="ECO:0000256" key="3">
    <source>
        <dbReference type="SAM" id="MobiDB-lite"/>
    </source>
</evidence>
<dbReference type="InterPro" id="IPR013761">
    <property type="entry name" value="SAM/pointed_sf"/>
</dbReference>
<sequence>MTNEWIEWTGENRIRTPTLFRGNNTCSSSFLNNNQHNYKFNPSQTSISSCQSQITNNMGLKSPPSVQHQQNQQQSPQQQQQNQQNHNTLFKTLYQHKSRDVPTQMPPLTPGTNKKLTEVLNASFASWEKEVQSYKITKDPRQWTPDHVVIWLNWAKREFSLELVNIEPFLKMHGRDIIGLGREGFLAVAPPFTGDILWEHLEILQKECEKLADTVPSTTIYEPVCGGQSDFSDYNTNAGCQRLGNNQLGQDYCTDKSNSYSTINSSGEYN</sequence>
<dbReference type="Pfam" id="PF02198">
    <property type="entry name" value="SAM_PNT"/>
    <property type="match status" value="1"/>
</dbReference>
<evidence type="ECO:0000259" key="4">
    <source>
        <dbReference type="PROSITE" id="PS51433"/>
    </source>
</evidence>
<dbReference type="SMART" id="SM00251">
    <property type="entry name" value="SAM_PNT"/>
    <property type="match status" value="1"/>
</dbReference>
<dbReference type="FunFam" id="1.10.150.50:FF:000014">
    <property type="entry name" value="Protein c-ets-1 isoform 1"/>
    <property type="match status" value="1"/>
</dbReference>
<feature type="compositionally biased region" description="Low complexity" evidence="3">
    <location>
        <begin position="62"/>
        <end position="84"/>
    </location>
</feature>
<reference evidence="5" key="1">
    <citation type="submission" date="2018-07" db="EMBL/GenBank/DDBJ databases">
        <authorList>
            <person name="Quirk P.G."/>
            <person name="Krulwich T.A."/>
        </authorList>
    </citation>
    <scope>NUCLEOTIDE SEQUENCE</scope>
</reference>
<evidence type="ECO:0000256" key="2">
    <source>
        <dbReference type="ARBA" id="ARBA00023125"/>
    </source>
</evidence>
<comment type="similarity">
    <text evidence="1">Belongs to the ETS family.</text>
</comment>
<dbReference type="AlphaFoldDB" id="A0A336M975"/>
<keyword evidence="2" id="KW-0238">DNA-binding</keyword>
<dbReference type="EMBL" id="UFQT01000730">
    <property type="protein sequence ID" value="SSX26775.1"/>
    <property type="molecule type" value="Genomic_DNA"/>
</dbReference>
<organism evidence="5">
    <name type="scientific">Culicoides sonorensis</name>
    <name type="common">Biting midge</name>
    <dbReference type="NCBI Taxonomy" id="179676"/>
    <lineage>
        <taxon>Eukaryota</taxon>
        <taxon>Metazoa</taxon>
        <taxon>Ecdysozoa</taxon>
        <taxon>Arthropoda</taxon>
        <taxon>Hexapoda</taxon>
        <taxon>Insecta</taxon>
        <taxon>Pterygota</taxon>
        <taxon>Neoptera</taxon>
        <taxon>Endopterygota</taxon>
        <taxon>Diptera</taxon>
        <taxon>Nematocera</taxon>
        <taxon>Chironomoidea</taxon>
        <taxon>Ceratopogonidae</taxon>
        <taxon>Ceratopogoninae</taxon>
        <taxon>Culicoides</taxon>
        <taxon>Monoculicoides</taxon>
    </lineage>
</organism>
<dbReference type="PROSITE" id="PS51433">
    <property type="entry name" value="PNT"/>
    <property type="match status" value="1"/>
</dbReference>
<evidence type="ECO:0000256" key="1">
    <source>
        <dbReference type="ARBA" id="ARBA00005562"/>
    </source>
</evidence>
<dbReference type="InterPro" id="IPR003118">
    <property type="entry name" value="Pointed_dom"/>
</dbReference>
<proteinExistence type="inferred from homology"/>
<dbReference type="VEuPathDB" id="VectorBase:CSON013863"/>